<dbReference type="AlphaFoldDB" id="A0A0B6Y7J3"/>
<organism evidence="1">
    <name type="scientific">Arion vulgaris</name>
    <dbReference type="NCBI Taxonomy" id="1028688"/>
    <lineage>
        <taxon>Eukaryota</taxon>
        <taxon>Metazoa</taxon>
        <taxon>Spiralia</taxon>
        <taxon>Lophotrochozoa</taxon>
        <taxon>Mollusca</taxon>
        <taxon>Gastropoda</taxon>
        <taxon>Heterobranchia</taxon>
        <taxon>Euthyneura</taxon>
        <taxon>Panpulmonata</taxon>
        <taxon>Eupulmonata</taxon>
        <taxon>Stylommatophora</taxon>
        <taxon>Helicina</taxon>
        <taxon>Arionoidea</taxon>
        <taxon>Arionidae</taxon>
        <taxon>Arion</taxon>
    </lineage>
</organism>
<feature type="non-terminal residue" evidence="1">
    <location>
        <position position="57"/>
    </location>
</feature>
<reference evidence="1" key="1">
    <citation type="submission" date="2014-12" db="EMBL/GenBank/DDBJ databases">
        <title>Insight into the proteome of Arion vulgaris.</title>
        <authorList>
            <person name="Aradska J."/>
            <person name="Bulat T."/>
            <person name="Smidak R."/>
            <person name="Sarate P."/>
            <person name="Gangsoo J."/>
            <person name="Sialana F."/>
            <person name="Bilban M."/>
            <person name="Lubec G."/>
        </authorList>
    </citation>
    <scope>NUCLEOTIDE SEQUENCE</scope>
    <source>
        <tissue evidence="1">Skin</tissue>
    </source>
</reference>
<proteinExistence type="predicted"/>
<protein>
    <submittedName>
        <fullName evidence="1">Uncharacterized protein</fullName>
    </submittedName>
</protein>
<evidence type="ECO:0000313" key="1">
    <source>
        <dbReference type="EMBL" id="CEK52114.1"/>
    </source>
</evidence>
<name>A0A0B6Y7J3_9EUPU</name>
<sequence>MIYMPSFGTKYPIPHPGLLSKFQENKIINLVHSLHYQKKGPKCLQMYFMNNEEAQAN</sequence>
<gene>
    <name evidence="1" type="primary">ORF15548</name>
</gene>
<accession>A0A0B6Y7J3</accession>
<dbReference type="EMBL" id="HACG01005249">
    <property type="protein sequence ID" value="CEK52114.1"/>
    <property type="molecule type" value="Transcribed_RNA"/>
</dbReference>